<dbReference type="Pfam" id="PF03695">
    <property type="entry name" value="UPF0149"/>
    <property type="match status" value="1"/>
</dbReference>
<dbReference type="NCBIfam" id="TIGR02292">
    <property type="entry name" value="ygfB_yecA"/>
    <property type="match status" value="1"/>
</dbReference>
<dbReference type="Proteomes" id="UP000182692">
    <property type="component" value="Unassembled WGS sequence"/>
</dbReference>
<dbReference type="AlphaFoldDB" id="A0A1I5SXP1"/>
<name>A0A1I5SXP1_9GAMM</name>
<organism evidence="1 2">
    <name type="scientific">Enterovibrio norvegicus DSM 15893</name>
    <dbReference type="NCBI Taxonomy" id="1121869"/>
    <lineage>
        <taxon>Bacteria</taxon>
        <taxon>Pseudomonadati</taxon>
        <taxon>Pseudomonadota</taxon>
        <taxon>Gammaproteobacteria</taxon>
        <taxon>Vibrionales</taxon>
        <taxon>Vibrionaceae</taxon>
        <taxon>Enterovibrio</taxon>
    </lineage>
</organism>
<gene>
    <name evidence="1" type="ORF">SAMN03084138_03031</name>
</gene>
<dbReference type="STRING" id="1121869.SAMN03084138_03031"/>
<dbReference type="GeneID" id="35870407"/>
<sequence>MQVSLTQFMTDNDLENQLLSEMQTKGFVTAMAAAPYMIDPSEWLAFMWGGEEESPFSSHEQLEQYANIIVNLWNEQRGALLSAEWQWPEGCALSDTDIVTADTRLYCEGLLQGWTLARDDWEILMPEDSQESALLGGVLLSISLLFDPEAALPTLEAQGAAELAQFEEIFKGMPVMLCGLTQRAAQLVEEA</sequence>
<dbReference type="InterPro" id="IPR011978">
    <property type="entry name" value="YgfB-like"/>
</dbReference>
<proteinExistence type="predicted"/>
<dbReference type="EMBL" id="FOWR01000023">
    <property type="protein sequence ID" value="SFP75421.1"/>
    <property type="molecule type" value="Genomic_DNA"/>
</dbReference>
<evidence type="ECO:0008006" key="3">
    <source>
        <dbReference type="Google" id="ProtNLM"/>
    </source>
</evidence>
<accession>A0A1I5SXP1</accession>
<evidence type="ECO:0000313" key="1">
    <source>
        <dbReference type="EMBL" id="SFP75421.1"/>
    </source>
</evidence>
<protein>
    <recommendedName>
        <fullName evidence="3">YecA family protein</fullName>
    </recommendedName>
</protein>
<dbReference type="SUPFAM" id="SSF101327">
    <property type="entry name" value="YgfB-like"/>
    <property type="match status" value="1"/>
</dbReference>
<dbReference type="InterPro" id="IPR036255">
    <property type="entry name" value="YgfB-like_sf"/>
</dbReference>
<dbReference type="RefSeq" id="WP_026024416.1">
    <property type="nucleotide sequence ID" value="NZ_FOWR01000023.1"/>
</dbReference>
<evidence type="ECO:0000313" key="2">
    <source>
        <dbReference type="Proteomes" id="UP000182692"/>
    </source>
</evidence>
<reference evidence="1 2" key="1">
    <citation type="submission" date="2016-10" db="EMBL/GenBank/DDBJ databases">
        <authorList>
            <person name="de Groot N.N."/>
        </authorList>
    </citation>
    <scope>NUCLEOTIDE SEQUENCE [LARGE SCALE GENOMIC DNA]</scope>
    <source>
        <strain evidence="1 2">DSM 15893</strain>
    </source>
</reference>